<dbReference type="Pfam" id="PF00092">
    <property type="entry name" value="VWA"/>
    <property type="match status" value="1"/>
</dbReference>
<dbReference type="InterPro" id="IPR036465">
    <property type="entry name" value="vWFA_dom_sf"/>
</dbReference>
<dbReference type="EMBL" id="CP014870">
    <property type="protein sequence ID" value="ANJ54353.1"/>
    <property type="molecule type" value="Genomic_DNA"/>
</dbReference>
<dbReference type="PIRSF" id="PIRSF020634">
    <property type="entry name" value="TerY_vWA"/>
    <property type="match status" value="1"/>
</dbReference>
<organism evidence="2 3">
    <name type="scientific">Pseudomonas silesiensis</name>
    <dbReference type="NCBI Taxonomy" id="1853130"/>
    <lineage>
        <taxon>Bacteria</taxon>
        <taxon>Pseudomonadati</taxon>
        <taxon>Pseudomonadota</taxon>
        <taxon>Gammaproteobacteria</taxon>
        <taxon>Pseudomonadales</taxon>
        <taxon>Pseudomonadaceae</taxon>
        <taxon>Pseudomonas</taxon>
    </lineage>
</organism>
<accession>A0A191YNK5</accession>
<proteinExistence type="predicted"/>
<dbReference type="OrthoDB" id="9806395at2"/>
<dbReference type="InterPro" id="IPR002035">
    <property type="entry name" value="VWF_A"/>
</dbReference>
<dbReference type="SUPFAM" id="SSF53300">
    <property type="entry name" value="vWA-like"/>
    <property type="match status" value="1"/>
</dbReference>
<evidence type="ECO:0000313" key="2">
    <source>
        <dbReference type="EMBL" id="ANJ54353.1"/>
    </source>
</evidence>
<keyword evidence="3" id="KW-1185">Reference proteome</keyword>
<evidence type="ECO:0000313" key="3">
    <source>
        <dbReference type="Proteomes" id="UP000078354"/>
    </source>
</evidence>
<dbReference type="KEGG" id="psil:PMA3_03955"/>
<dbReference type="SMART" id="SM00327">
    <property type="entry name" value="VWA"/>
    <property type="match status" value="1"/>
</dbReference>
<evidence type="ECO:0000259" key="1">
    <source>
        <dbReference type="PROSITE" id="PS50234"/>
    </source>
</evidence>
<feature type="domain" description="VWFA" evidence="1">
    <location>
        <begin position="21"/>
        <end position="202"/>
    </location>
</feature>
<sequence>MQEDYLLRQEDLAENPTSRVPVCLVLDVSGSMEGEPIAELHSGVQMFFEAIRDDEVAQYAAEICIVTFGGTAQKMLDFGSISRQDVPPLVASGMTPMGHAVSIALDLLEARKEDYQRAGVDYFQPWMVLMTDGESTDDIAEATARVASMISKRKLTVFPIAIGAAANLQSLAQFSPTRPPLRLKGLHFKEFFDWLSRSVSRASQSTPGDAVTLDIKGIEAWAQV</sequence>
<dbReference type="Gene3D" id="3.40.50.410">
    <property type="entry name" value="von Willebrand factor, type A domain"/>
    <property type="match status" value="1"/>
</dbReference>
<protein>
    <recommendedName>
        <fullName evidence="1">VWFA domain-containing protein</fullName>
    </recommendedName>
</protein>
<dbReference type="Proteomes" id="UP000078354">
    <property type="component" value="Chromosome"/>
</dbReference>
<dbReference type="AlphaFoldDB" id="A0A191YNK5"/>
<dbReference type="InterPro" id="IPR011392">
    <property type="entry name" value="Tellurite-R_TerY"/>
</dbReference>
<gene>
    <name evidence="2" type="ORF">PMA3_03955</name>
</gene>
<reference evidence="2 3" key="1">
    <citation type="journal article" date="2018" name="Syst. Appl. Microbiol.">
        <title>Pseudomonas silesiensis sp. nov. strain A3T isolated from a biological pesticide sewage treatment plant and analysis of the complete genome sequence.</title>
        <authorList>
            <person name="Kaminski M.A."/>
            <person name="Furmanczyk E.M."/>
            <person name="Sobczak A."/>
            <person name="Dziembowski A."/>
            <person name="Lipinski L."/>
        </authorList>
    </citation>
    <scope>NUCLEOTIDE SEQUENCE [LARGE SCALE GENOMIC DNA]</scope>
    <source>
        <strain evidence="2 3">A3</strain>
    </source>
</reference>
<dbReference type="RefSeq" id="WP_064675946.1">
    <property type="nucleotide sequence ID" value="NZ_CP014870.1"/>
</dbReference>
<dbReference type="STRING" id="1853130.PMA3_03955"/>
<dbReference type="PROSITE" id="PS50234">
    <property type="entry name" value="VWFA"/>
    <property type="match status" value="1"/>
</dbReference>
<name>A0A191YNK5_9PSED</name>